<dbReference type="EMBL" id="JARXNK020000099">
    <property type="protein sequence ID" value="MEL0551227.1"/>
    <property type="molecule type" value="Genomic_DNA"/>
</dbReference>
<feature type="transmembrane region" description="Helical" evidence="3">
    <location>
        <begin position="159"/>
        <end position="179"/>
    </location>
</feature>
<keyword evidence="3" id="KW-0812">Transmembrane</keyword>
<evidence type="ECO:0000313" key="6">
    <source>
        <dbReference type="Proteomes" id="UP001312893"/>
    </source>
</evidence>
<gene>
    <name evidence="5" type="ORF">QFI96_005855</name>
</gene>
<protein>
    <submittedName>
        <fullName evidence="5">Winged helix-turn-helix domain-containing protein</fullName>
    </submittedName>
</protein>
<evidence type="ECO:0000259" key="4">
    <source>
        <dbReference type="SMART" id="SM00862"/>
    </source>
</evidence>
<dbReference type="SMART" id="SM00862">
    <property type="entry name" value="Trans_reg_C"/>
    <property type="match status" value="1"/>
</dbReference>
<feature type="region of interest" description="Disordered" evidence="2">
    <location>
        <begin position="130"/>
        <end position="150"/>
    </location>
</feature>
<proteinExistence type="predicted"/>
<feature type="domain" description="OmpR/PhoB-type" evidence="4">
    <location>
        <begin position="24"/>
        <end position="100"/>
    </location>
</feature>
<keyword evidence="3" id="KW-0472">Membrane</keyword>
<evidence type="ECO:0000256" key="2">
    <source>
        <dbReference type="SAM" id="MobiDB-lite"/>
    </source>
</evidence>
<dbReference type="SUPFAM" id="SSF46894">
    <property type="entry name" value="C-terminal effector domain of the bipartite response regulators"/>
    <property type="match status" value="1"/>
</dbReference>
<accession>A0ABU9F4C6</accession>
<dbReference type="InterPro" id="IPR001867">
    <property type="entry name" value="OmpR/PhoB-type_DNA-bd"/>
</dbReference>
<name>A0ABU9F4C6_9ENTR</name>
<organism evidence="5 6">
    <name type="scientific">Raoultella lignicola</name>
    <dbReference type="NCBI Taxonomy" id="3040939"/>
    <lineage>
        <taxon>Bacteria</taxon>
        <taxon>Pseudomonadati</taxon>
        <taxon>Pseudomonadota</taxon>
        <taxon>Gammaproteobacteria</taxon>
        <taxon>Enterobacterales</taxon>
        <taxon>Enterobacteriaceae</taxon>
        <taxon>Klebsiella/Raoultella group</taxon>
        <taxon>Raoultella</taxon>
    </lineage>
</organism>
<dbReference type="InterPro" id="IPR016032">
    <property type="entry name" value="Sig_transdc_resp-reg_C-effctor"/>
</dbReference>
<keyword evidence="6" id="KW-1185">Reference proteome</keyword>
<keyword evidence="3" id="KW-1133">Transmembrane helix</keyword>
<dbReference type="CDD" id="cd00383">
    <property type="entry name" value="trans_reg_C"/>
    <property type="match status" value="1"/>
</dbReference>
<keyword evidence="1" id="KW-0238">DNA-binding</keyword>
<dbReference type="Gene3D" id="1.10.10.10">
    <property type="entry name" value="Winged helix-like DNA-binding domain superfamily/Winged helix DNA-binding domain"/>
    <property type="match status" value="1"/>
</dbReference>
<dbReference type="Proteomes" id="UP001312893">
    <property type="component" value="Unassembled WGS sequence"/>
</dbReference>
<evidence type="ECO:0000256" key="1">
    <source>
        <dbReference type="ARBA" id="ARBA00023125"/>
    </source>
</evidence>
<sequence length="278" mass="31003">MRYNINASLIYDATDGTLTLPGSNEPDSQLSITASALLYYFLCHTGVISRNEVLKKVWDDNGLTSSNSNLNQYLSMLRKTFRHYDIDNIIVTVSRGMLQLNPEITIDLMDAAPAIPPATTTAAAEVNHVPDAQPPLQPGTPLAETQKTPPPGHRRGTCWYLAGVCLLVIALLLVISAFVGHAPPRPITLTQMRHSQCELLASDEMLRSVSGTAYGANFDEVRQRLKLECKPGERFVFFYGDRLETNGLGRVFLAHCAMHEDNPFSYCDNYFYYSWKPQ</sequence>
<dbReference type="InterPro" id="IPR036388">
    <property type="entry name" value="WH-like_DNA-bd_sf"/>
</dbReference>
<dbReference type="Pfam" id="PF00486">
    <property type="entry name" value="Trans_reg_C"/>
    <property type="match status" value="1"/>
</dbReference>
<dbReference type="RefSeq" id="WP_123757680.1">
    <property type="nucleotide sequence ID" value="NZ_JARXNK020000099.1"/>
</dbReference>
<evidence type="ECO:0000313" key="5">
    <source>
        <dbReference type="EMBL" id="MEL0551227.1"/>
    </source>
</evidence>
<reference evidence="5 6" key="1">
    <citation type="submission" date="2024-04" db="EMBL/GenBank/DDBJ databases">
        <title>Two novel Raoultella species associated with bleeding cankers of broadleaf hosts, Raoultella scottia sp. nov. and Raoultella lignicola sp. nov.</title>
        <authorList>
            <person name="Brady C.L."/>
        </authorList>
    </citation>
    <scope>NUCLEOTIDE SEQUENCE [LARGE SCALE GENOMIC DNA]</scope>
    <source>
        <strain evidence="5 6">TW_WC1a.1</strain>
    </source>
</reference>
<evidence type="ECO:0000256" key="3">
    <source>
        <dbReference type="SAM" id="Phobius"/>
    </source>
</evidence>
<comment type="caution">
    <text evidence="5">The sequence shown here is derived from an EMBL/GenBank/DDBJ whole genome shotgun (WGS) entry which is preliminary data.</text>
</comment>